<feature type="domain" description="Cation/H(+) antiporter C-terminal" evidence="13">
    <location>
        <begin position="650"/>
        <end position="791"/>
    </location>
</feature>
<comment type="similarity">
    <text evidence="9">Belongs to the monovalent cation:proton antiporter 2 (CPA2) transporter (TC 2.A.37) family. CHX (TC 2.A.37.4) subfamily.</text>
</comment>
<dbReference type="Pfam" id="PF23259">
    <property type="entry name" value="CHX17_C"/>
    <property type="match status" value="1"/>
</dbReference>
<dbReference type="Proteomes" id="UP000515121">
    <property type="component" value="Unplaced"/>
</dbReference>
<evidence type="ECO:0000256" key="10">
    <source>
        <dbReference type="SAM" id="Phobius"/>
    </source>
</evidence>
<dbReference type="InterPro" id="IPR050794">
    <property type="entry name" value="CPA2_transporter"/>
</dbReference>
<feature type="transmembrane region" description="Helical" evidence="10">
    <location>
        <begin position="210"/>
        <end position="231"/>
    </location>
</feature>
<evidence type="ECO:0000256" key="5">
    <source>
        <dbReference type="ARBA" id="ARBA00022958"/>
    </source>
</evidence>
<feature type="transmembrane region" description="Helical" evidence="10">
    <location>
        <begin position="390"/>
        <end position="409"/>
    </location>
</feature>
<feature type="transmembrane region" description="Helical" evidence="10">
    <location>
        <begin position="145"/>
        <end position="165"/>
    </location>
</feature>
<evidence type="ECO:0000256" key="2">
    <source>
        <dbReference type="ARBA" id="ARBA00022448"/>
    </source>
</evidence>
<evidence type="ECO:0000256" key="6">
    <source>
        <dbReference type="ARBA" id="ARBA00022989"/>
    </source>
</evidence>
<keyword evidence="5" id="KW-0630">Potassium</keyword>
<dbReference type="InterPro" id="IPR057291">
    <property type="entry name" value="CHX17_2nd"/>
</dbReference>
<feature type="transmembrane region" description="Helical" evidence="10">
    <location>
        <begin position="356"/>
        <end position="378"/>
    </location>
</feature>
<dbReference type="Pfam" id="PF23256">
    <property type="entry name" value="CHX17_2nd"/>
    <property type="match status" value="1"/>
</dbReference>
<evidence type="ECO:0000256" key="4">
    <source>
        <dbReference type="ARBA" id="ARBA00022692"/>
    </source>
</evidence>
<dbReference type="InterPro" id="IPR006153">
    <property type="entry name" value="Cation/H_exchanger_TM"/>
</dbReference>
<accession>A0A6P5Z743</accession>
<evidence type="ECO:0000313" key="14">
    <source>
        <dbReference type="Proteomes" id="UP000515121"/>
    </source>
</evidence>
<feature type="transmembrane region" description="Helical" evidence="10">
    <location>
        <begin position="75"/>
        <end position="95"/>
    </location>
</feature>
<feature type="transmembrane region" description="Helical" evidence="10">
    <location>
        <begin position="177"/>
        <end position="198"/>
    </location>
</feature>
<evidence type="ECO:0000313" key="15">
    <source>
        <dbReference type="RefSeq" id="XP_022748191.1"/>
    </source>
</evidence>
<keyword evidence="6 10" id="KW-1133">Transmembrane helix</keyword>
<feature type="domain" description="Cation/H+ exchanger transmembrane" evidence="11">
    <location>
        <begin position="65"/>
        <end position="440"/>
    </location>
</feature>
<feature type="domain" description="Cation/H(+) antiporter central" evidence="12">
    <location>
        <begin position="498"/>
        <end position="641"/>
    </location>
</feature>
<feature type="transmembrane region" description="Helical" evidence="10">
    <location>
        <begin position="107"/>
        <end position="125"/>
    </location>
</feature>
<keyword evidence="4 10" id="KW-0812">Transmembrane</keyword>
<keyword evidence="8 10" id="KW-0472">Membrane</keyword>
<gene>
    <name evidence="15" type="primary">LOC111297870</name>
</gene>
<evidence type="ECO:0000256" key="1">
    <source>
        <dbReference type="ARBA" id="ARBA00004141"/>
    </source>
</evidence>
<comment type="subcellular location">
    <subcellularLocation>
        <location evidence="1">Membrane</location>
        <topology evidence="1">Multi-pass membrane protein</topology>
    </subcellularLocation>
</comment>
<protein>
    <submittedName>
        <fullName evidence="15">Cation/H(+) antiporter 15-like</fullName>
    </submittedName>
</protein>
<keyword evidence="2" id="KW-0813">Transport</keyword>
<evidence type="ECO:0000256" key="8">
    <source>
        <dbReference type="ARBA" id="ARBA00023136"/>
    </source>
</evidence>
<dbReference type="RefSeq" id="XP_022748191.1">
    <property type="nucleotide sequence ID" value="XM_022892456.1"/>
</dbReference>
<dbReference type="InterPro" id="IPR038770">
    <property type="entry name" value="Na+/solute_symporter_sf"/>
</dbReference>
<dbReference type="KEGG" id="dzi:111297870"/>
<organism evidence="14 15">
    <name type="scientific">Durio zibethinus</name>
    <name type="common">Durian</name>
    <dbReference type="NCBI Taxonomy" id="66656"/>
    <lineage>
        <taxon>Eukaryota</taxon>
        <taxon>Viridiplantae</taxon>
        <taxon>Streptophyta</taxon>
        <taxon>Embryophyta</taxon>
        <taxon>Tracheophyta</taxon>
        <taxon>Spermatophyta</taxon>
        <taxon>Magnoliopsida</taxon>
        <taxon>eudicotyledons</taxon>
        <taxon>Gunneridae</taxon>
        <taxon>Pentapetalae</taxon>
        <taxon>rosids</taxon>
        <taxon>malvids</taxon>
        <taxon>Malvales</taxon>
        <taxon>Malvaceae</taxon>
        <taxon>Helicteroideae</taxon>
        <taxon>Durio</taxon>
    </lineage>
</organism>
<evidence type="ECO:0000259" key="11">
    <source>
        <dbReference type="Pfam" id="PF00999"/>
    </source>
</evidence>
<dbReference type="GO" id="GO:1902600">
    <property type="term" value="P:proton transmembrane transport"/>
    <property type="evidence" value="ECO:0007669"/>
    <property type="project" value="InterPro"/>
</dbReference>
<dbReference type="OrthoDB" id="1868135at2759"/>
<evidence type="ECO:0000256" key="3">
    <source>
        <dbReference type="ARBA" id="ARBA00022538"/>
    </source>
</evidence>
<dbReference type="GO" id="GO:0015297">
    <property type="term" value="F:antiporter activity"/>
    <property type="evidence" value="ECO:0007669"/>
    <property type="project" value="InterPro"/>
</dbReference>
<dbReference type="AlphaFoldDB" id="A0A6P5Z743"/>
<keyword evidence="7" id="KW-0406">Ion transport</keyword>
<evidence type="ECO:0000256" key="9">
    <source>
        <dbReference type="ARBA" id="ARBA00038341"/>
    </source>
</evidence>
<keyword evidence="3" id="KW-0633">Potassium transport</keyword>
<proteinExistence type="inferred from homology"/>
<dbReference type="Gene3D" id="1.20.1530.20">
    <property type="match status" value="1"/>
</dbReference>
<keyword evidence="14" id="KW-1185">Reference proteome</keyword>
<reference evidence="15" key="1">
    <citation type="submission" date="2025-08" db="UniProtKB">
        <authorList>
            <consortium name="RefSeq"/>
        </authorList>
    </citation>
    <scope>IDENTIFICATION</scope>
    <source>
        <tissue evidence="15">Fruit stalk</tissue>
    </source>
</reference>
<feature type="transmembrane region" description="Helical" evidence="10">
    <location>
        <begin position="246"/>
        <end position="267"/>
    </location>
</feature>
<evidence type="ECO:0000259" key="13">
    <source>
        <dbReference type="Pfam" id="PF23259"/>
    </source>
</evidence>
<evidence type="ECO:0000256" key="7">
    <source>
        <dbReference type="ARBA" id="ARBA00023065"/>
    </source>
</evidence>
<dbReference type="PANTHER" id="PTHR32468:SF66">
    <property type="entry name" value="CATION_H+ EXCHANGER DOMAIN-CONTAINING PROTEIN"/>
    <property type="match status" value="1"/>
</dbReference>
<dbReference type="GO" id="GO:0006885">
    <property type="term" value="P:regulation of pH"/>
    <property type="evidence" value="ECO:0007669"/>
    <property type="project" value="TreeGrafter"/>
</dbReference>
<name>A0A6P5Z743_DURZI</name>
<dbReference type="GeneID" id="111297870"/>
<feature type="transmembrane region" description="Helical" evidence="10">
    <location>
        <begin position="421"/>
        <end position="444"/>
    </location>
</feature>
<evidence type="ECO:0000259" key="12">
    <source>
        <dbReference type="Pfam" id="PF23256"/>
    </source>
</evidence>
<feature type="transmembrane region" description="Helical" evidence="10">
    <location>
        <begin position="279"/>
        <end position="309"/>
    </location>
</feature>
<dbReference type="PANTHER" id="PTHR32468">
    <property type="entry name" value="CATION/H + ANTIPORTER"/>
    <property type="match status" value="1"/>
</dbReference>
<dbReference type="GO" id="GO:0016020">
    <property type="term" value="C:membrane"/>
    <property type="evidence" value="ECO:0007669"/>
    <property type="project" value="UniProtKB-SubCell"/>
</dbReference>
<dbReference type="GO" id="GO:0012505">
    <property type="term" value="C:endomembrane system"/>
    <property type="evidence" value="ECO:0007669"/>
    <property type="project" value="TreeGrafter"/>
</dbReference>
<dbReference type="GO" id="GO:0006813">
    <property type="term" value="P:potassium ion transport"/>
    <property type="evidence" value="ECO:0007669"/>
    <property type="project" value="UniProtKB-KW"/>
</dbReference>
<dbReference type="InterPro" id="IPR057290">
    <property type="entry name" value="CHX17_C"/>
</dbReference>
<feature type="transmembrane region" description="Helical" evidence="10">
    <location>
        <begin position="329"/>
        <end position="349"/>
    </location>
</feature>
<dbReference type="Pfam" id="PF00999">
    <property type="entry name" value="Na_H_Exchanger"/>
    <property type="match status" value="1"/>
</dbReference>
<sequence>MNLSYYDPRVELLTLTTPINATQAFTFGLPAKNVSAICITLSYLHDRRMWASAFLLQLTLASSLTTACKFLLKPFVQASIVGQIMGGIMGGPSGLGHNLEVTLPFKSLYILETFASFGCILYVFLVGVKTDVSLIKRTGEKEWKIGVSAFIFPILAGIPACFFLKRNLGIDHELQSMLVNVSFLASSSTFHSIACFLDDLKLLNSELGRIALPSSMVSGAISYVAMGIRIARSKTNLTQGGYRRTVSAICLIIFILCPLRYLLIWIIKRTPERERVKESYLGFIVLLVLGTAFAGDVVGIHALTGPALLGLVLPDGSALAASLMEKVEAFVTFIIVPLYFLSCGLFTDLRSISSSAYFAVQFLAVLSFSAKFLGVTLVSVFLCDFALKDAIILGLMLSAVGVLDIQYYRRGIEYGLIDYRCFGVLITSGMIIVGFISFVVKALYDPFARYIAHERHTIQHFPNNVEFRILACIHSQEYVPSIIDLLEASNPTRESPICIYVLHLIELVGRVSPLFVHQSLGAHYPHDHHQHHRKHANSVCKPSENIINAFRIFERNNNSLVTFQVFTAISPRATMHNDVCMLSVDKRTRLIIIPFHIKWTGSDIATESPELRSVNLKVIDTAPCSVGILIDRGSKGGPRSVQGSWSLYRVGVFFIGGPDDREAVSYATRMAKNPRVTVTVMRLIAFLEIVDNNNEEKRLDSVTISNFRQTNATGNRAVYKEEILTDSAEACHFFRSIENEFDLILVGRRTESPLLLGLSDWKEYPELGLIGDLLASQDFKGKVSILVVQQHIVESRIILDQNSNQEEDLLHQNSTTAIRRSENIW</sequence>